<organism evidence="1 2">
    <name type="scientific">Larinioides sclopetarius</name>
    <dbReference type="NCBI Taxonomy" id="280406"/>
    <lineage>
        <taxon>Eukaryota</taxon>
        <taxon>Metazoa</taxon>
        <taxon>Ecdysozoa</taxon>
        <taxon>Arthropoda</taxon>
        <taxon>Chelicerata</taxon>
        <taxon>Arachnida</taxon>
        <taxon>Araneae</taxon>
        <taxon>Araneomorphae</taxon>
        <taxon>Entelegynae</taxon>
        <taxon>Araneoidea</taxon>
        <taxon>Araneidae</taxon>
        <taxon>Larinioides</taxon>
    </lineage>
</organism>
<name>A0AAV2AAJ1_9ARAC</name>
<protein>
    <submittedName>
        <fullName evidence="1">Uncharacterized protein</fullName>
    </submittedName>
</protein>
<sequence>ILCLVQLPKCITRHYSINHNPAIHQHMNKQQKC</sequence>
<evidence type="ECO:0000313" key="1">
    <source>
        <dbReference type="EMBL" id="CAL1280974.1"/>
    </source>
</evidence>
<dbReference type="EMBL" id="CAXIEN010000138">
    <property type="protein sequence ID" value="CAL1280974.1"/>
    <property type="molecule type" value="Genomic_DNA"/>
</dbReference>
<evidence type="ECO:0000313" key="2">
    <source>
        <dbReference type="Proteomes" id="UP001497382"/>
    </source>
</evidence>
<keyword evidence="2" id="KW-1185">Reference proteome</keyword>
<dbReference type="AlphaFoldDB" id="A0AAV2AAJ1"/>
<gene>
    <name evidence="1" type="ORF">LARSCL_LOCUS11298</name>
</gene>
<dbReference type="Proteomes" id="UP001497382">
    <property type="component" value="Unassembled WGS sequence"/>
</dbReference>
<reference evidence="1 2" key="1">
    <citation type="submission" date="2024-04" db="EMBL/GenBank/DDBJ databases">
        <authorList>
            <person name="Rising A."/>
            <person name="Reimegard J."/>
            <person name="Sonavane S."/>
            <person name="Akerstrom W."/>
            <person name="Nylinder S."/>
            <person name="Hedman E."/>
            <person name="Kallberg Y."/>
        </authorList>
    </citation>
    <scope>NUCLEOTIDE SEQUENCE [LARGE SCALE GENOMIC DNA]</scope>
</reference>
<proteinExistence type="predicted"/>
<comment type="caution">
    <text evidence="1">The sequence shown here is derived from an EMBL/GenBank/DDBJ whole genome shotgun (WGS) entry which is preliminary data.</text>
</comment>
<accession>A0AAV2AAJ1</accession>
<feature type="non-terminal residue" evidence="1">
    <location>
        <position position="1"/>
    </location>
</feature>